<proteinExistence type="predicted"/>
<feature type="chain" id="PRO_5024276201" description="MORN repeat protein" evidence="1">
    <location>
        <begin position="19"/>
        <end position="115"/>
    </location>
</feature>
<evidence type="ECO:0000313" key="3">
    <source>
        <dbReference type="Proteomes" id="UP000323136"/>
    </source>
</evidence>
<gene>
    <name evidence="2" type="ORF">C7447_101246</name>
</gene>
<dbReference type="SUPFAM" id="SSF82185">
    <property type="entry name" value="Histone H3 K4-specific methyltransferase SET7/9 N-terminal domain"/>
    <property type="match status" value="1"/>
</dbReference>
<accession>A0A5S5DVA0</accession>
<evidence type="ECO:0000313" key="2">
    <source>
        <dbReference type="EMBL" id="TYP99644.1"/>
    </source>
</evidence>
<reference evidence="2 3" key="1">
    <citation type="submission" date="2019-07" db="EMBL/GenBank/DDBJ databases">
        <title>Genomic Encyclopedia of Type Strains, Phase IV (KMG-IV): sequencing the most valuable type-strain genomes for metagenomic binning, comparative biology and taxonomic classification.</title>
        <authorList>
            <person name="Goeker M."/>
        </authorList>
    </citation>
    <scope>NUCLEOTIDE SEQUENCE [LARGE SCALE GENOMIC DNA]</scope>
    <source>
        <strain evidence="2 3">DSM 18961</strain>
    </source>
</reference>
<keyword evidence="1" id="KW-0732">Signal</keyword>
<sequence>MRKLLVFACFLAIGLVQAQEVKPLYEKAGDMVKVTNFYEDGTVKEQGFYKNKMLAGTWVTFDKKGNKTVMAQYENGKKVGKWFVWNKDGLQEINYEDNVIASVQSWKEDTKIAVK</sequence>
<protein>
    <recommendedName>
        <fullName evidence="4">MORN repeat protein</fullName>
    </recommendedName>
</protein>
<dbReference type="RefSeq" id="WP_148868355.1">
    <property type="nucleotide sequence ID" value="NZ_VNIA01000001.1"/>
</dbReference>
<organism evidence="2 3">
    <name type="scientific">Tenacibaculum adriaticum</name>
    <dbReference type="NCBI Taxonomy" id="413713"/>
    <lineage>
        <taxon>Bacteria</taxon>
        <taxon>Pseudomonadati</taxon>
        <taxon>Bacteroidota</taxon>
        <taxon>Flavobacteriia</taxon>
        <taxon>Flavobacteriales</taxon>
        <taxon>Flavobacteriaceae</taxon>
        <taxon>Tenacibaculum</taxon>
    </lineage>
</organism>
<dbReference type="OrthoDB" id="1467310at2"/>
<dbReference type="EMBL" id="VNIA01000001">
    <property type="protein sequence ID" value="TYP99644.1"/>
    <property type="molecule type" value="Genomic_DNA"/>
</dbReference>
<comment type="caution">
    <text evidence="2">The sequence shown here is derived from an EMBL/GenBank/DDBJ whole genome shotgun (WGS) entry which is preliminary data.</text>
</comment>
<dbReference type="AlphaFoldDB" id="A0A5S5DVA0"/>
<dbReference type="Proteomes" id="UP000323136">
    <property type="component" value="Unassembled WGS sequence"/>
</dbReference>
<dbReference type="Gene3D" id="2.20.110.10">
    <property type="entry name" value="Histone H3 K4-specific methyltransferase SET7/9 N-terminal domain"/>
    <property type="match status" value="1"/>
</dbReference>
<evidence type="ECO:0000256" key="1">
    <source>
        <dbReference type="SAM" id="SignalP"/>
    </source>
</evidence>
<name>A0A5S5DVA0_9FLAO</name>
<evidence type="ECO:0008006" key="4">
    <source>
        <dbReference type="Google" id="ProtNLM"/>
    </source>
</evidence>
<keyword evidence="3" id="KW-1185">Reference proteome</keyword>
<feature type="signal peptide" evidence="1">
    <location>
        <begin position="1"/>
        <end position="18"/>
    </location>
</feature>